<dbReference type="AlphaFoldDB" id="A0A4R4ZP40"/>
<proteinExistence type="predicted"/>
<accession>A0A4R4ZP40</accession>
<dbReference type="RefSeq" id="WP_132166993.1">
    <property type="nucleotide sequence ID" value="NZ_SMKX01000022.1"/>
</dbReference>
<protein>
    <submittedName>
        <fullName evidence="2">Uncharacterized protein</fullName>
    </submittedName>
</protein>
<evidence type="ECO:0000256" key="1">
    <source>
        <dbReference type="SAM" id="Coils"/>
    </source>
</evidence>
<reference evidence="2 3" key="1">
    <citation type="submission" date="2019-03" db="EMBL/GenBank/DDBJ databases">
        <title>Draft genome sequences of novel Actinobacteria.</title>
        <authorList>
            <person name="Sahin N."/>
            <person name="Ay H."/>
            <person name="Saygin H."/>
        </authorList>
    </citation>
    <scope>NUCLEOTIDE SEQUENCE [LARGE SCALE GENOMIC DNA]</scope>
    <source>
        <strain evidence="2 3">JCM 13523</strain>
    </source>
</reference>
<comment type="caution">
    <text evidence="2">The sequence shown here is derived from an EMBL/GenBank/DDBJ whole genome shotgun (WGS) entry which is preliminary data.</text>
</comment>
<feature type="coiled-coil region" evidence="1">
    <location>
        <begin position="108"/>
        <end position="142"/>
    </location>
</feature>
<name>A0A4R4ZP40_9ACTN</name>
<dbReference type="Proteomes" id="UP000295124">
    <property type="component" value="Unassembled WGS sequence"/>
</dbReference>
<evidence type="ECO:0000313" key="3">
    <source>
        <dbReference type="Proteomes" id="UP000295124"/>
    </source>
</evidence>
<dbReference type="EMBL" id="SMKX01000022">
    <property type="protein sequence ID" value="TDD60668.1"/>
    <property type="molecule type" value="Genomic_DNA"/>
</dbReference>
<keyword evidence="1" id="KW-0175">Coiled coil</keyword>
<organism evidence="2 3">
    <name type="scientific">Kribbella antibiotica</name>
    <dbReference type="NCBI Taxonomy" id="190195"/>
    <lineage>
        <taxon>Bacteria</taxon>
        <taxon>Bacillati</taxon>
        <taxon>Actinomycetota</taxon>
        <taxon>Actinomycetes</taxon>
        <taxon>Propionibacteriales</taxon>
        <taxon>Kribbellaceae</taxon>
        <taxon>Kribbella</taxon>
    </lineage>
</organism>
<gene>
    <name evidence="2" type="ORF">E1263_10355</name>
</gene>
<keyword evidence="3" id="KW-1185">Reference proteome</keyword>
<evidence type="ECO:0000313" key="2">
    <source>
        <dbReference type="EMBL" id="TDD60668.1"/>
    </source>
</evidence>
<dbReference type="OrthoDB" id="9826593at2"/>
<sequence length="145" mass="16894">MTSMSVDEAVPGIIQRIVAWFRRLRQPVADLEIDRQKPALFEAYPSCPDPAGLVLEIRDRVDELYAHGAIDEGTPRVLEDRVELVRDQWQRQIALEHLERRRKYGHELAERQGRLDRTNARIEQLESRLKDVELAMQAEQTEGRP</sequence>